<dbReference type="InterPro" id="IPR014729">
    <property type="entry name" value="Rossmann-like_a/b/a_fold"/>
</dbReference>
<accession>A0A1B2DVH1</accession>
<feature type="transmembrane region" description="Helical" evidence="1">
    <location>
        <begin position="25"/>
        <end position="45"/>
    </location>
</feature>
<organism evidence="3">
    <name type="scientific">Paenibacillus ihbetae</name>
    <dbReference type="NCBI Taxonomy" id="1870820"/>
    <lineage>
        <taxon>Bacteria</taxon>
        <taxon>Bacillati</taxon>
        <taxon>Bacillota</taxon>
        <taxon>Bacilli</taxon>
        <taxon>Bacillales</taxon>
        <taxon>Paenibacillaceae</taxon>
        <taxon>Paenibacillus</taxon>
    </lineage>
</organism>
<dbReference type="PANTHER" id="PTHR30336">
    <property type="entry name" value="INNER MEMBRANE PROTEIN, PROBABLE PERMEASE"/>
    <property type="match status" value="1"/>
</dbReference>
<keyword evidence="1" id="KW-0812">Transmembrane</keyword>
<dbReference type="GO" id="GO:0005886">
    <property type="term" value="C:plasma membrane"/>
    <property type="evidence" value="ECO:0007669"/>
    <property type="project" value="TreeGrafter"/>
</dbReference>
<reference evidence="3" key="1">
    <citation type="submission" date="2016-08" db="EMBL/GenBank/DDBJ databases">
        <title>Complete Genome Seqeunce of Paenibacillus sp. nov. IHBB 9852 from high altitute lake of Indian trans-Himalayas.</title>
        <authorList>
            <person name="Kiran S."/>
            <person name="Swarnkar M.K."/>
            <person name="Rana A."/>
            <person name="Tewari R."/>
            <person name="Gulati A."/>
        </authorList>
    </citation>
    <scope>NUCLEOTIDE SEQUENCE [LARGE SCALE GENOMIC DNA]</scope>
    <source>
        <strain evidence="3">IHBB 9852</strain>
    </source>
</reference>
<keyword evidence="1" id="KW-1133">Transmembrane helix</keyword>
<evidence type="ECO:0000256" key="1">
    <source>
        <dbReference type="SAM" id="Phobius"/>
    </source>
</evidence>
<dbReference type="PANTHER" id="PTHR30336:SF20">
    <property type="entry name" value="DUF218 DOMAIN-CONTAINING PROTEIN"/>
    <property type="match status" value="1"/>
</dbReference>
<dbReference type="Pfam" id="PF02698">
    <property type="entry name" value="DUF218"/>
    <property type="match status" value="1"/>
</dbReference>
<dbReference type="CDD" id="cd06259">
    <property type="entry name" value="YdcF-like"/>
    <property type="match status" value="1"/>
</dbReference>
<evidence type="ECO:0000313" key="3">
    <source>
        <dbReference type="EMBL" id="ANY71704.1"/>
    </source>
</evidence>
<dbReference type="Gene3D" id="3.40.50.620">
    <property type="entry name" value="HUPs"/>
    <property type="match status" value="1"/>
</dbReference>
<gene>
    <name evidence="3" type="ORF">BBD41_03410</name>
</gene>
<dbReference type="InterPro" id="IPR051599">
    <property type="entry name" value="Cell_Envelope_Assoc"/>
</dbReference>
<keyword evidence="1" id="KW-0472">Membrane</keyword>
<feature type="domain" description="DUF218" evidence="2">
    <location>
        <begin position="59"/>
        <end position="197"/>
    </location>
</feature>
<dbReference type="RefSeq" id="WP_099476731.1">
    <property type="nucleotide sequence ID" value="NZ_CP016809.1"/>
</dbReference>
<proteinExistence type="predicted"/>
<dbReference type="KEGG" id="pib:BBD41_03410"/>
<name>A0A1B2DVH1_9BACL</name>
<dbReference type="EMBL" id="CP016809">
    <property type="protein sequence ID" value="ANY71704.1"/>
    <property type="molecule type" value="Genomic_DNA"/>
</dbReference>
<evidence type="ECO:0000259" key="2">
    <source>
        <dbReference type="Pfam" id="PF02698"/>
    </source>
</evidence>
<sequence>MRQEINGEERVIRAMTGKKLWMKRALYALLILVAAGVLWSGYAYWKIESAVSNPADKADVGIILGASMWGEQPSPGLRERLEHALSEYKAGRFRTFIVTGGLDKPGYPYTEAEGMRNYLVAAGVPESDIYLENKATSTYENLLYSQAIMKEQGWKTSIIITHDYHGTRSMEVAAALGYERPTVSLTKSTVLPMAKHKSREVLAYTKWTADRLLIAAGLL</sequence>
<protein>
    <recommendedName>
        <fullName evidence="2">DUF218 domain-containing protein</fullName>
    </recommendedName>
</protein>
<dbReference type="AlphaFoldDB" id="A0A1B2DVH1"/>
<dbReference type="InterPro" id="IPR003848">
    <property type="entry name" value="DUF218"/>
</dbReference>